<sequence length="669" mass="67196">MRYSGLITLAASLGISQAQYKGFNYGSTASSGAAYTQQEYTNLFNTASGLTGTSGFTSARLYTMIQAGTTSDITSAIPAAQGTGTKLLLGLWASGGDAGFQNELNALTAAITQYPSLASQIVGISVGSEDLYRISPQAVQAGSTNPGAEPNTLVGYIGRVNSAIANTAWSSVPVGHVDTWTAFANTSNDAVAAACSFVGVDAYPYFQTVDANTIDNGASLFQTALNSLTATAKSKSIWITETGWPVSGPTSNQAVPGTAQAKQYWDAVGCDLLFGKYNTWWYTLQDAGSSPSFGVVGSSLSTTPLFDLSCSGSSSSSSSSASSSTTTSAQKSAATSITSAATSGATSGASSSAASSANGGSPSSVASPSSFSGSAYTVTGSAAAGDVTETVYTTTLITVTACASASSNGAPASYDTTVTEFNTVVVTATSCSSGVCSSAPASSAPTSSAPASSAKSSSAPVSSYSTSSTPVASSYTKPSTTVASSSIATSKTVASTTTSASVSPSASACPADINGEYQYPHLIVPISSSSPNTAYGTSYNGTINSTVSTIFNFDIPSSYAGKRCSLIFLFPKLSQLETSSYSFNGQGGLVSHVLSSNAVAGTTYANAPAAALQNGAIPSLSTGNSYVISSDACPANTRVSFELTATGGLDLEFFEDYNPSPLGLYVRAC</sequence>
<dbReference type="GO" id="GO:0009277">
    <property type="term" value="C:fungal-type cell wall"/>
    <property type="evidence" value="ECO:0007669"/>
    <property type="project" value="TreeGrafter"/>
</dbReference>
<dbReference type="EMBL" id="ML996087">
    <property type="protein sequence ID" value="KAF2152167.1"/>
    <property type="molecule type" value="Genomic_DNA"/>
</dbReference>
<dbReference type="GO" id="GO:0042973">
    <property type="term" value="F:glucan endo-1,3-beta-D-glucosidase activity"/>
    <property type="evidence" value="ECO:0007669"/>
    <property type="project" value="UniProtKB-EC"/>
</dbReference>
<evidence type="ECO:0000256" key="2">
    <source>
        <dbReference type="ARBA" id="ARBA00004196"/>
    </source>
</evidence>
<dbReference type="Proteomes" id="UP000799439">
    <property type="component" value="Unassembled WGS sequence"/>
</dbReference>
<comment type="subcellular location">
    <subcellularLocation>
        <location evidence="2">Cell envelope</location>
    </subcellularLocation>
</comment>
<dbReference type="PANTHER" id="PTHR16631:SF13">
    <property type="entry name" value="GLUCAN ENDO-1,3-BETA-GLUCOSIDASE EGLC-RELATED"/>
    <property type="match status" value="1"/>
</dbReference>
<dbReference type="SUPFAM" id="SSF51445">
    <property type="entry name" value="(Trans)glycosidases"/>
    <property type="match status" value="1"/>
</dbReference>
<evidence type="ECO:0000256" key="5">
    <source>
        <dbReference type="ARBA" id="ARBA00022801"/>
    </source>
</evidence>
<proteinExistence type="inferred from homology"/>
<dbReference type="PANTHER" id="PTHR16631">
    <property type="entry name" value="GLUCAN 1,3-BETA-GLUCOSIDASE"/>
    <property type="match status" value="1"/>
</dbReference>
<evidence type="ECO:0000313" key="9">
    <source>
        <dbReference type="Proteomes" id="UP000799439"/>
    </source>
</evidence>
<comment type="similarity">
    <text evidence="3">Belongs to the glycosyl hydrolase 17 family.</text>
</comment>
<keyword evidence="9" id="KW-1185">Reference proteome</keyword>
<keyword evidence="5 8" id="KW-0378">Hydrolase</keyword>
<evidence type="ECO:0000256" key="6">
    <source>
        <dbReference type="SAM" id="MobiDB-lite"/>
    </source>
</evidence>
<dbReference type="InterPro" id="IPR050732">
    <property type="entry name" value="Beta-glucan_modifiers"/>
</dbReference>
<dbReference type="GO" id="GO:0009986">
    <property type="term" value="C:cell surface"/>
    <property type="evidence" value="ECO:0007669"/>
    <property type="project" value="TreeGrafter"/>
</dbReference>
<reference evidence="8" key="1">
    <citation type="journal article" date="2020" name="Stud. Mycol.">
        <title>101 Dothideomycetes genomes: a test case for predicting lifestyles and emergence of pathogens.</title>
        <authorList>
            <person name="Haridas S."/>
            <person name="Albert R."/>
            <person name="Binder M."/>
            <person name="Bloem J."/>
            <person name="Labutti K."/>
            <person name="Salamov A."/>
            <person name="Andreopoulos B."/>
            <person name="Baker S."/>
            <person name="Barry K."/>
            <person name="Bills G."/>
            <person name="Bluhm B."/>
            <person name="Cannon C."/>
            <person name="Castanera R."/>
            <person name="Culley D."/>
            <person name="Daum C."/>
            <person name="Ezra D."/>
            <person name="Gonzalez J."/>
            <person name="Henrissat B."/>
            <person name="Kuo A."/>
            <person name="Liang C."/>
            <person name="Lipzen A."/>
            <person name="Lutzoni F."/>
            <person name="Magnuson J."/>
            <person name="Mondo S."/>
            <person name="Nolan M."/>
            <person name="Ohm R."/>
            <person name="Pangilinan J."/>
            <person name="Park H.-J."/>
            <person name="Ramirez L."/>
            <person name="Alfaro M."/>
            <person name="Sun H."/>
            <person name="Tritt A."/>
            <person name="Yoshinaga Y."/>
            <person name="Zwiers L.-H."/>
            <person name="Turgeon B."/>
            <person name="Goodwin S."/>
            <person name="Spatafora J."/>
            <person name="Crous P."/>
            <person name="Grigoriev I."/>
        </authorList>
    </citation>
    <scope>NUCLEOTIDE SEQUENCE</scope>
    <source>
        <strain evidence="8">CBS 260.36</strain>
    </source>
</reference>
<comment type="catalytic activity">
    <reaction evidence="1">
        <text>Hydrolysis of (1-&gt;3)-beta-D-glucosidic linkages in (1-&gt;3)-beta-D-glucans.</text>
        <dbReference type="EC" id="3.2.1.39"/>
    </reaction>
</comment>
<comment type="caution">
    <text evidence="8">The sequence shown here is derived from an EMBL/GenBank/DDBJ whole genome shotgun (WGS) entry which is preliminary data.</text>
</comment>
<evidence type="ECO:0000313" key="8">
    <source>
        <dbReference type="EMBL" id="KAF2152167.1"/>
    </source>
</evidence>
<dbReference type="InterPro" id="IPR018620">
    <property type="entry name" value="Ubiquitin3-bd_protein_But2_C"/>
</dbReference>
<protein>
    <recommendedName>
        <fullName evidence="4">glucan endo-1,3-beta-D-glucosidase</fullName>
        <ecNumber evidence="4">3.2.1.39</ecNumber>
    </recommendedName>
</protein>
<feature type="domain" description="Ubiquitin 3 binding protein But2 C-terminal" evidence="7">
    <location>
        <begin position="518"/>
        <end position="659"/>
    </location>
</feature>
<dbReference type="InterPro" id="IPR017853">
    <property type="entry name" value="GH"/>
</dbReference>
<dbReference type="GO" id="GO:0005576">
    <property type="term" value="C:extracellular region"/>
    <property type="evidence" value="ECO:0007669"/>
    <property type="project" value="TreeGrafter"/>
</dbReference>
<name>A0A9P4IYE3_9PEZI</name>
<dbReference type="GO" id="GO:0071555">
    <property type="term" value="P:cell wall organization"/>
    <property type="evidence" value="ECO:0007669"/>
    <property type="project" value="TreeGrafter"/>
</dbReference>
<dbReference type="AlphaFoldDB" id="A0A9P4IYE3"/>
<evidence type="ECO:0000259" key="7">
    <source>
        <dbReference type="Pfam" id="PF09792"/>
    </source>
</evidence>
<organism evidence="8 9">
    <name type="scientific">Myriangium duriaei CBS 260.36</name>
    <dbReference type="NCBI Taxonomy" id="1168546"/>
    <lineage>
        <taxon>Eukaryota</taxon>
        <taxon>Fungi</taxon>
        <taxon>Dikarya</taxon>
        <taxon>Ascomycota</taxon>
        <taxon>Pezizomycotina</taxon>
        <taxon>Dothideomycetes</taxon>
        <taxon>Dothideomycetidae</taxon>
        <taxon>Myriangiales</taxon>
        <taxon>Myriangiaceae</taxon>
        <taxon>Myriangium</taxon>
    </lineage>
</organism>
<gene>
    <name evidence="8" type="ORF">K461DRAFT_279688</name>
</gene>
<accession>A0A9P4IYE3</accession>
<evidence type="ECO:0000256" key="1">
    <source>
        <dbReference type="ARBA" id="ARBA00000382"/>
    </source>
</evidence>
<dbReference type="Pfam" id="PF09792">
    <property type="entry name" value="But2"/>
    <property type="match status" value="1"/>
</dbReference>
<dbReference type="OrthoDB" id="77201at2759"/>
<feature type="region of interest" description="Disordered" evidence="6">
    <location>
        <begin position="440"/>
        <end position="478"/>
    </location>
</feature>
<evidence type="ECO:0000256" key="4">
    <source>
        <dbReference type="ARBA" id="ARBA00012780"/>
    </source>
</evidence>
<dbReference type="EC" id="3.2.1.39" evidence="4"/>
<evidence type="ECO:0000256" key="3">
    <source>
        <dbReference type="ARBA" id="ARBA00008773"/>
    </source>
</evidence>